<dbReference type="PIRSF" id="PIRSF000137">
    <property type="entry name" value="Alcohol_oxidase"/>
    <property type="match status" value="1"/>
</dbReference>
<evidence type="ECO:0000256" key="4">
    <source>
        <dbReference type="ARBA" id="ARBA00022827"/>
    </source>
</evidence>
<dbReference type="Pfam" id="PF00732">
    <property type="entry name" value="GMC_oxred_N"/>
    <property type="match status" value="1"/>
</dbReference>
<sequence length="531" mass="56966">MTADYIIVGAGAAGCALANRLSEDPRNRVILLEAGGRDRDPLIHAPGGLMPLLMSGKHSWNYMSAPQEELNDRVLFLPRGKVLGGGSSINGMIYDRGTPSDYDRWAALGNAGWSYADLLPYFKRAESYEPGGDEQWHGHSGPVRISRPGVHNPLAKAFLHACEEAGYPYNDDTNGATREGAGPVDMFVSKGRRWSAATAYIKPVRSRPNLDVRLGVQVLKILVENGRAAGVRIREKGQDADIRTQGEVILCGGGINSPQLLMLSGIGGAAALSQVGIDPVLDLPGVGGNLQDHLSVYVKQAVTQPVSHYQYVSPLKGATALAQYLAFRKGPLASTGMEAVAYVRSRPDVPEADVKLSLVLALMNDQMTGLMPRHGFMAHVCVVRPHSRGHVTLASPDPLAAPVVDHRYLSDNRDMVDFRNGIRVCREIFGQAAFDPYRGDELTPGASCQSDSQIDAFIRANANADYHTAGTCKMGSDDDSVVDARLRVRGIAGLRVADTSVMPTLVGGNTNMPAIMIGEKAADLIRGRSHA</sequence>
<keyword evidence="9" id="KW-1185">Reference proteome</keyword>
<feature type="binding site" evidence="5">
    <location>
        <position position="82"/>
    </location>
    <ligand>
        <name>FAD</name>
        <dbReference type="ChEBI" id="CHEBI:57692"/>
    </ligand>
</feature>
<evidence type="ECO:0000256" key="5">
    <source>
        <dbReference type="PIRSR" id="PIRSR000137-2"/>
    </source>
</evidence>
<evidence type="ECO:0000256" key="6">
    <source>
        <dbReference type="RuleBase" id="RU003968"/>
    </source>
</evidence>
<name>A0A846MHT6_9SPHN</name>
<keyword evidence="3 6" id="KW-0285">Flavoprotein</keyword>
<feature type="domain" description="Glucose-methanol-choline oxidoreductase N-terminal" evidence="7">
    <location>
        <begin position="80"/>
        <end position="103"/>
    </location>
</feature>
<dbReference type="RefSeq" id="WP_167304643.1">
    <property type="nucleotide sequence ID" value="NZ_JAASQR010000004.1"/>
</dbReference>
<dbReference type="Gene3D" id="3.50.50.60">
    <property type="entry name" value="FAD/NAD(P)-binding domain"/>
    <property type="match status" value="1"/>
</dbReference>
<evidence type="ECO:0000256" key="2">
    <source>
        <dbReference type="ARBA" id="ARBA00010790"/>
    </source>
</evidence>
<evidence type="ECO:0000256" key="3">
    <source>
        <dbReference type="ARBA" id="ARBA00022630"/>
    </source>
</evidence>
<dbReference type="AlphaFoldDB" id="A0A846MHT6"/>
<dbReference type="InterPro" id="IPR000172">
    <property type="entry name" value="GMC_OxRdtase_N"/>
</dbReference>
<dbReference type="InterPro" id="IPR007867">
    <property type="entry name" value="GMC_OxRtase_C"/>
</dbReference>
<dbReference type="EMBL" id="JAASQR010000004">
    <property type="protein sequence ID" value="NIJ17826.1"/>
    <property type="molecule type" value="Genomic_DNA"/>
</dbReference>
<feature type="binding site" evidence="5">
    <location>
        <position position="218"/>
    </location>
    <ligand>
        <name>FAD</name>
        <dbReference type="ChEBI" id="CHEBI:57692"/>
    </ligand>
</feature>
<dbReference type="GO" id="GO:0050660">
    <property type="term" value="F:flavin adenine dinucleotide binding"/>
    <property type="evidence" value="ECO:0007669"/>
    <property type="project" value="InterPro"/>
</dbReference>
<dbReference type="Pfam" id="PF05199">
    <property type="entry name" value="GMC_oxred_C"/>
    <property type="match status" value="1"/>
</dbReference>
<organism evidence="8 9">
    <name type="scientific">Sphingobium vermicomposti</name>
    <dbReference type="NCBI Taxonomy" id="529005"/>
    <lineage>
        <taxon>Bacteria</taxon>
        <taxon>Pseudomonadati</taxon>
        <taxon>Pseudomonadota</taxon>
        <taxon>Alphaproteobacteria</taxon>
        <taxon>Sphingomonadales</taxon>
        <taxon>Sphingomonadaceae</taxon>
        <taxon>Sphingobium</taxon>
    </lineage>
</organism>
<proteinExistence type="inferred from homology"/>
<dbReference type="PANTHER" id="PTHR11552:SF147">
    <property type="entry name" value="CHOLINE DEHYDROGENASE, MITOCHONDRIAL"/>
    <property type="match status" value="1"/>
</dbReference>
<dbReference type="InterPro" id="IPR012132">
    <property type="entry name" value="GMC_OxRdtase"/>
</dbReference>
<comment type="cofactor">
    <cofactor evidence="1 5">
        <name>FAD</name>
        <dbReference type="ChEBI" id="CHEBI:57692"/>
    </cofactor>
</comment>
<dbReference type="NCBIfam" id="NF002550">
    <property type="entry name" value="PRK02106.1"/>
    <property type="match status" value="1"/>
</dbReference>
<evidence type="ECO:0000256" key="1">
    <source>
        <dbReference type="ARBA" id="ARBA00001974"/>
    </source>
</evidence>
<comment type="similarity">
    <text evidence="2 6">Belongs to the GMC oxidoreductase family.</text>
</comment>
<dbReference type="SUPFAM" id="SSF54373">
    <property type="entry name" value="FAD-linked reductases, C-terminal domain"/>
    <property type="match status" value="1"/>
</dbReference>
<comment type="caution">
    <text evidence="8">The sequence shown here is derived from an EMBL/GenBank/DDBJ whole genome shotgun (WGS) entry which is preliminary data.</text>
</comment>
<dbReference type="SUPFAM" id="SSF51905">
    <property type="entry name" value="FAD/NAD(P)-binding domain"/>
    <property type="match status" value="1"/>
</dbReference>
<accession>A0A846MHT6</accession>
<keyword evidence="4 5" id="KW-0274">FAD</keyword>
<dbReference type="EC" id="1.1.99.1" evidence="8"/>
<dbReference type="Gene3D" id="3.30.560.10">
    <property type="entry name" value="Glucose Oxidase, domain 3"/>
    <property type="match status" value="1"/>
</dbReference>
<gene>
    <name evidence="8" type="ORF">FHS54_002826</name>
</gene>
<evidence type="ECO:0000259" key="7">
    <source>
        <dbReference type="PROSITE" id="PS00623"/>
    </source>
</evidence>
<reference evidence="8 9" key="1">
    <citation type="submission" date="2020-03" db="EMBL/GenBank/DDBJ databases">
        <title>Genomic Encyclopedia of Type Strains, Phase IV (KMG-IV): sequencing the most valuable type-strain genomes for metagenomic binning, comparative biology and taxonomic classification.</title>
        <authorList>
            <person name="Goeker M."/>
        </authorList>
    </citation>
    <scope>NUCLEOTIDE SEQUENCE [LARGE SCALE GENOMIC DNA]</scope>
    <source>
        <strain evidence="8 9">DSM 21299</strain>
    </source>
</reference>
<dbReference type="Proteomes" id="UP000576821">
    <property type="component" value="Unassembled WGS sequence"/>
</dbReference>
<dbReference type="GO" id="GO:0008812">
    <property type="term" value="F:choline dehydrogenase activity"/>
    <property type="evidence" value="ECO:0007669"/>
    <property type="project" value="UniProtKB-EC"/>
</dbReference>
<protein>
    <submittedName>
        <fullName evidence="8">Choline dehydrogenase</fullName>
        <ecNumber evidence="8">1.1.99.1</ecNumber>
    </submittedName>
</protein>
<dbReference type="InterPro" id="IPR036188">
    <property type="entry name" value="FAD/NAD-bd_sf"/>
</dbReference>
<evidence type="ECO:0000313" key="8">
    <source>
        <dbReference type="EMBL" id="NIJ17826.1"/>
    </source>
</evidence>
<evidence type="ECO:0000313" key="9">
    <source>
        <dbReference type="Proteomes" id="UP000576821"/>
    </source>
</evidence>
<dbReference type="PANTHER" id="PTHR11552">
    <property type="entry name" value="GLUCOSE-METHANOL-CHOLINE GMC OXIDOREDUCTASE"/>
    <property type="match status" value="1"/>
</dbReference>
<dbReference type="PROSITE" id="PS00623">
    <property type="entry name" value="GMC_OXRED_1"/>
    <property type="match status" value="1"/>
</dbReference>
<keyword evidence="8" id="KW-0560">Oxidoreductase</keyword>